<dbReference type="NCBIfam" id="TIGR02138">
    <property type="entry name" value="phosphate_pstC"/>
    <property type="match status" value="1"/>
</dbReference>
<dbReference type="PANTHER" id="PTHR30425:SF1">
    <property type="entry name" value="PHOSPHATE TRANSPORT SYSTEM PERMEASE PROTEIN PSTC"/>
    <property type="match status" value="1"/>
</dbReference>
<dbReference type="Pfam" id="PF00528">
    <property type="entry name" value="BPD_transp_1"/>
    <property type="match status" value="1"/>
</dbReference>
<evidence type="ECO:0000256" key="9">
    <source>
        <dbReference type="RuleBase" id="RU363032"/>
    </source>
</evidence>
<dbReference type="EMBL" id="DSDY01000180">
    <property type="protein sequence ID" value="HDS11144.1"/>
    <property type="molecule type" value="Genomic_DNA"/>
</dbReference>
<feature type="transmembrane region" description="Helical" evidence="9">
    <location>
        <begin position="270"/>
        <end position="292"/>
    </location>
</feature>
<sequence length="302" mass="33067">MFGDKIFKYTTAFFAFFIVISFLMLIYELYKGSYMAISKFGLSFIKNTVWDPVNGVFGALPLIIGTIVVSLLSLLFSLPISIGVALVLVLYLPRKISRGLAVLIETMAGVPSVIYGLWGLYVLAPFLRENVYSVLQSMFGFIPLFSGPNYGIGFLTGSMVLALMITPIITAVTKDLLLAVPTSIKEAAVSLGATKKELALIMIKYIKPGLFAASLLGLGRAIGETMAISMVIGNKFKLFPSSLFDTWYTLSAIIANEFLEATYDLYISSLVYIGLLLLAVTLAVIIIARIIIWRFSKVRGEI</sequence>
<accession>A0A7C1I2C6</accession>
<evidence type="ECO:0000256" key="7">
    <source>
        <dbReference type="ARBA" id="ARBA00022989"/>
    </source>
</evidence>
<evidence type="ECO:0000256" key="1">
    <source>
        <dbReference type="ARBA" id="ARBA00004651"/>
    </source>
</evidence>
<feature type="transmembrane region" description="Helical" evidence="9">
    <location>
        <begin position="100"/>
        <end position="127"/>
    </location>
</feature>
<gene>
    <name evidence="12" type="primary">pstC</name>
    <name evidence="12" type="ORF">ENO04_06000</name>
</gene>
<feature type="transmembrane region" description="Helical" evidence="9">
    <location>
        <begin position="6"/>
        <end position="27"/>
    </location>
</feature>
<evidence type="ECO:0000256" key="2">
    <source>
        <dbReference type="ARBA" id="ARBA00007069"/>
    </source>
</evidence>
<proteinExistence type="inferred from homology"/>
<dbReference type="InterPro" id="IPR035906">
    <property type="entry name" value="MetI-like_sf"/>
</dbReference>
<keyword evidence="5 10" id="KW-0592">Phosphate transport</keyword>
<evidence type="ECO:0000313" key="12">
    <source>
        <dbReference type="EMBL" id="HDS11144.1"/>
    </source>
</evidence>
<keyword evidence="8 9" id="KW-0472">Membrane</keyword>
<evidence type="ECO:0000259" key="11">
    <source>
        <dbReference type="PROSITE" id="PS50928"/>
    </source>
</evidence>
<dbReference type="InterPro" id="IPR051124">
    <property type="entry name" value="Phosphate_Transport_Permease"/>
</dbReference>
<protein>
    <recommendedName>
        <fullName evidence="10">Phosphate transport system permease protein</fullName>
    </recommendedName>
</protein>
<comment type="similarity">
    <text evidence="2 10">Belongs to the binding-protein-dependent transport system permease family. CysTW subfamily.</text>
</comment>
<dbReference type="CDD" id="cd06261">
    <property type="entry name" value="TM_PBP2"/>
    <property type="match status" value="1"/>
</dbReference>
<feature type="domain" description="ABC transmembrane type-1" evidence="11">
    <location>
        <begin position="63"/>
        <end position="288"/>
    </location>
</feature>
<dbReference type="GO" id="GO:0005315">
    <property type="term" value="F:phosphate transmembrane transporter activity"/>
    <property type="evidence" value="ECO:0007669"/>
    <property type="project" value="InterPro"/>
</dbReference>
<feature type="transmembrane region" description="Helical" evidence="9">
    <location>
        <begin position="210"/>
        <end position="232"/>
    </location>
</feature>
<dbReference type="PROSITE" id="PS50928">
    <property type="entry name" value="ABC_TM1"/>
    <property type="match status" value="1"/>
</dbReference>
<comment type="function">
    <text evidence="10">Part of the binding-protein-dependent transport system for phosphate; probably responsible for the translocation of the substrate across the membrane.</text>
</comment>
<reference evidence="12" key="1">
    <citation type="journal article" date="2020" name="mSystems">
        <title>Genome- and Community-Level Interaction Insights into Carbon Utilization and Element Cycling Functions of Hydrothermarchaeota in Hydrothermal Sediment.</title>
        <authorList>
            <person name="Zhou Z."/>
            <person name="Liu Y."/>
            <person name="Xu W."/>
            <person name="Pan J."/>
            <person name="Luo Z.H."/>
            <person name="Li M."/>
        </authorList>
    </citation>
    <scope>NUCLEOTIDE SEQUENCE [LARGE SCALE GENOMIC DNA]</scope>
    <source>
        <strain evidence="12">SpSt-123</strain>
    </source>
</reference>
<dbReference type="Gene3D" id="1.10.3720.10">
    <property type="entry name" value="MetI-like"/>
    <property type="match status" value="1"/>
</dbReference>
<keyword evidence="7 9" id="KW-1133">Transmembrane helix</keyword>
<organism evidence="12">
    <name type="scientific">Fervidicoccus fontis</name>
    <dbReference type="NCBI Taxonomy" id="683846"/>
    <lineage>
        <taxon>Archaea</taxon>
        <taxon>Thermoproteota</taxon>
        <taxon>Thermoprotei</taxon>
        <taxon>Fervidicoccales</taxon>
        <taxon>Fervidicoccaceae</taxon>
        <taxon>Fervidicoccus</taxon>
    </lineage>
</organism>
<dbReference type="InterPro" id="IPR000515">
    <property type="entry name" value="MetI-like"/>
</dbReference>
<keyword evidence="4 10" id="KW-1003">Cell membrane</keyword>
<comment type="caution">
    <text evidence="12">The sequence shown here is derived from an EMBL/GenBank/DDBJ whole genome shotgun (WGS) entry which is preliminary data.</text>
</comment>
<keyword evidence="6 9" id="KW-0812">Transmembrane</keyword>
<dbReference type="AlphaFoldDB" id="A0A7C1I2C6"/>
<evidence type="ECO:0000256" key="3">
    <source>
        <dbReference type="ARBA" id="ARBA00022448"/>
    </source>
</evidence>
<evidence type="ECO:0000256" key="6">
    <source>
        <dbReference type="ARBA" id="ARBA00022692"/>
    </source>
</evidence>
<evidence type="ECO:0000256" key="10">
    <source>
        <dbReference type="RuleBase" id="RU363054"/>
    </source>
</evidence>
<comment type="subcellular location">
    <subcellularLocation>
        <location evidence="1 9">Cell membrane</location>
        <topology evidence="1 9">Multi-pass membrane protein</topology>
    </subcellularLocation>
</comment>
<feature type="transmembrane region" description="Helical" evidence="9">
    <location>
        <begin position="147"/>
        <end position="169"/>
    </location>
</feature>
<keyword evidence="3 9" id="KW-0813">Transport</keyword>
<dbReference type="GO" id="GO:0006817">
    <property type="term" value="P:phosphate ion transport"/>
    <property type="evidence" value="ECO:0007669"/>
    <property type="project" value="UniProtKB-KW"/>
</dbReference>
<feature type="transmembrane region" description="Helical" evidence="9">
    <location>
        <begin position="74"/>
        <end position="93"/>
    </location>
</feature>
<evidence type="ECO:0000256" key="8">
    <source>
        <dbReference type="ARBA" id="ARBA00023136"/>
    </source>
</evidence>
<dbReference type="InterPro" id="IPR011864">
    <property type="entry name" value="Phosphate_PstC"/>
</dbReference>
<dbReference type="SUPFAM" id="SSF161098">
    <property type="entry name" value="MetI-like"/>
    <property type="match status" value="1"/>
</dbReference>
<evidence type="ECO:0000256" key="4">
    <source>
        <dbReference type="ARBA" id="ARBA00022475"/>
    </source>
</evidence>
<dbReference type="PANTHER" id="PTHR30425">
    <property type="entry name" value="PHOSPHATE TRANSPORT SYSTEM PERMEASE PROTEIN PST"/>
    <property type="match status" value="1"/>
</dbReference>
<name>A0A7C1I2C6_9CREN</name>
<evidence type="ECO:0000256" key="5">
    <source>
        <dbReference type="ARBA" id="ARBA00022592"/>
    </source>
</evidence>
<dbReference type="GO" id="GO:0005886">
    <property type="term" value="C:plasma membrane"/>
    <property type="evidence" value="ECO:0007669"/>
    <property type="project" value="UniProtKB-SubCell"/>
</dbReference>